<accession>A0A1G2M3T7</accession>
<evidence type="ECO:0000313" key="1">
    <source>
        <dbReference type="EMBL" id="OHA18576.1"/>
    </source>
</evidence>
<evidence type="ECO:0000313" key="2">
    <source>
        <dbReference type="Proteomes" id="UP000178873"/>
    </source>
</evidence>
<gene>
    <name evidence="1" type="ORF">A2664_02975</name>
</gene>
<sequence>MIQINVSVKARTEHVYLLHSNRERCHRLLQKKTLAEEEIIDFLIALHLVLEIGINALFRHIVIPTIKKEIDEFKIMKNLDNVSFRDKVTMFVYTSNFDFSGKLEIASQYHQIIEKLKDFSSIRNQLLHGHSISTIYTEEGNRHSELRKAISSAEFLKRHIEKFRFIMEGMRFYLDALGSSLTASGREGLKKEYLDYSFLSTAK</sequence>
<organism evidence="1 2">
    <name type="scientific">Candidatus Taylorbacteria bacterium RIFCSPHIGHO2_01_FULL_46_22b</name>
    <dbReference type="NCBI Taxonomy" id="1802301"/>
    <lineage>
        <taxon>Bacteria</taxon>
        <taxon>Candidatus Tayloriibacteriota</taxon>
    </lineage>
</organism>
<dbReference type="AlphaFoldDB" id="A0A1G2M3T7"/>
<protein>
    <submittedName>
        <fullName evidence="1">Uncharacterized protein</fullName>
    </submittedName>
</protein>
<reference evidence="1 2" key="1">
    <citation type="journal article" date="2016" name="Nat. Commun.">
        <title>Thousands of microbial genomes shed light on interconnected biogeochemical processes in an aquifer system.</title>
        <authorList>
            <person name="Anantharaman K."/>
            <person name="Brown C.T."/>
            <person name="Hug L.A."/>
            <person name="Sharon I."/>
            <person name="Castelle C.J."/>
            <person name="Probst A.J."/>
            <person name="Thomas B.C."/>
            <person name="Singh A."/>
            <person name="Wilkins M.J."/>
            <person name="Karaoz U."/>
            <person name="Brodie E.L."/>
            <person name="Williams K.H."/>
            <person name="Hubbard S.S."/>
            <person name="Banfield J.F."/>
        </authorList>
    </citation>
    <scope>NUCLEOTIDE SEQUENCE [LARGE SCALE GENOMIC DNA]</scope>
</reference>
<name>A0A1G2M3T7_9BACT</name>
<dbReference type="Proteomes" id="UP000178873">
    <property type="component" value="Unassembled WGS sequence"/>
</dbReference>
<dbReference type="EMBL" id="MHRF01000004">
    <property type="protein sequence ID" value="OHA18576.1"/>
    <property type="molecule type" value="Genomic_DNA"/>
</dbReference>
<comment type="caution">
    <text evidence="1">The sequence shown here is derived from an EMBL/GenBank/DDBJ whole genome shotgun (WGS) entry which is preliminary data.</text>
</comment>
<proteinExistence type="predicted"/>
<dbReference type="STRING" id="1802301.A2664_02975"/>